<comment type="caution">
    <text evidence="2">The sequence shown here is derived from an EMBL/GenBank/DDBJ whole genome shotgun (WGS) entry which is preliminary data.</text>
</comment>
<sequence length="49" mass="5583">MNENTQHRDLRKVPVPVFQNVPEPEHEEQPKVTHAVTAVPRPVFTSPQA</sequence>
<organism evidence="2 3">
    <name type="scientific">Actinokineospora spheciospongiae</name>
    <dbReference type="NCBI Taxonomy" id="909613"/>
    <lineage>
        <taxon>Bacteria</taxon>
        <taxon>Bacillati</taxon>
        <taxon>Actinomycetota</taxon>
        <taxon>Actinomycetes</taxon>
        <taxon>Pseudonocardiales</taxon>
        <taxon>Pseudonocardiaceae</taxon>
        <taxon>Actinokineospora</taxon>
    </lineage>
</organism>
<gene>
    <name evidence="2" type="ORF">UO65_1177</name>
</gene>
<dbReference type="AlphaFoldDB" id="W7IR80"/>
<accession>W7IR80</accession>
<protein>
    <submittedName>
        <fullName evidence="2">Uncharacterized protein</fullName>
    </submittedName>
</protein>
<evidence type="ECO:0000313" key="3">
    <source>
        <dbReference type="Proteomes" id="UP000019277"/>
    </source>
</evidence>
<dbReference type="EMBL" id="AYXG01000043">
    <property type="protein sequence ID" value="EWC63500.1"/>
    <property type="molecule type" value="Genomic_DNA"/>
</dbReference>
<proteinExistence type="predicted"/>
<keyword evidence="3" id="KW-1185">Reference proteome</keyword>
<dbReference type="Proteomes" id="UP000019277">
    <property type="component" value="Unassembled WGS sequence"/>
</dbReference>
<accession>A0A8E2X3Y2</accession>
<evidence type="ECO:0000313" key="2">
    <source>
        <dbReference type="EMBL" id="EWC63500.1"/>
    </source>
</evidence>
<feature type="compositionally biased region" description="Basic and acidic residues" evidence="1">
    <location>
        <begin position="1"/>
        <end position="12"/>
    </location>
</feature>
<name>W7IR80_9PSEU</name>
<reference evidence="2 3" key="1">
    <citation type="journal article" date="2014" name="Genome Announc.">
        <title>Draft Genome Sequence of the Antitrypanosomally Active Sponge-Associated Bacterium Actinokineospora sp. Strain EG49.</title>
        <authorList>
            <person name="Harjes J."/>
            <person name="Ryu T."/>
            <person name="Abdelmohsen U.R."/>
            <person name="Moitinho-Silva L."/>
            <person name="Horn H."/>
            <person name="Ravasi T."/>
            <person name="Hentschel U."/>
        </authorList>
    </citation>
    <scope>NUCLEOTIDE SEQUENCE [LARGE SCALE GENOMIC DNA]</scope>
    <source>
        <strain evidence="2 3">EG49</strain>
    </source>
</reference>
<feature type="region of interest" description="Disordered" evidence="1">
    <location>
        <begin position="1"/>
        <end position="32"/>
    </location>
</feature>
<evidence type="ECO:0000256" key="1">
    <source>
        <dbReference type="SAM" id="MobiDB-lite"/>
    </source>
</evidence>
<dbReference type="RefSeq" id="WP_161784432.1">
    <property type="nucleotide sequence ID" value="NZ_AYXG01000043.1"/>
</dbReference>